<sequence length="222" mass="23872">MKIGNDTSTAFALATDMNGSQDMAALSTTKSNTLQDDIETTVSAASRNLLEDNFFKRDYQQSQYVEAMLSNFDVKNDFRNRMQGMMDMYSLAAAAADPDNYAVKTLAGTKAANSVESIVEQVVAETSAEQLEKEREERETEQQEQLDATGDQKTEIVDSSTAFDEEPASSAGTEEATPAVEKTGDMTTGSAEELSALMEKQSVTEVGEATASLPGANIDIAV</sequence>
<dbReference type="Proteomes" id="UP000428328">
    <property type="component" value="Chromosome"/>
</dbReference>
<reference evidence="2 3" key="1">
    <citation type="submission" date="2019-11" db="EMBL/GenBank/DDBJ databases">
        <authorList>
            <person name="Zheng R.K."/>
            <person name="Sun C.M."/>
        </authorList>
    </citation>
    <scope>NUCLEOTIDE SEQUENCE [LARGE SCALE GENOMIC DNA]</scope>
    <source>
        <strain evidence="2 3">SRB007</strain>
    </source>
</reference>
<dbReference type="AlphaFoldDB" id="A0A6I6JJD1"/>
<evidence type="ECO:0000256" key="1">
    <source>
        <dbReference type="SAM" id="MobiDB-lite"/>
    </source>
</evidence>
<evidence type="ECO:0000313" key="3">
    <source>
        <dbReference type="Proteomes" id="UP000428328"/>
    </source>
</evidence>
<evidence type="ECO:0000313" key="2">
    <source>
        <dbReference type="EMBL" id="QGY40422.1"/>
    </source>
</evidence>
<proteinExistence type="predicted"/>
<feature type="region of interest" description="Disordered" evidence="1">
    <location>
        <begin position="126"/>
        <end position="222"/>
    </location>
</feature>
<dbReference type="RefSeq" id="WP_158947716.1">
    <property type="nucleotide sequence ID" value="NZ_CP046400.1"/>
</dbReference>
<organism evidence="2 3">
    <name type="scientific">Pseudodesulfovibrio cashew</name>
    <dbReference type="NCBI Taxonomy" id="2678688"/>
    <lineage>
        <taxon>Bacteria</taxon>
        <taxon>Pseudomonadati</taxon>
        <taxon>Thermodesulfobacteriota</taxon>
        <taxon>Desulfovibrionia</taxon>
        <taxon>Desulfovibrionales</taxon>
        <taxon>Desulfovibrionaceae</taxon>
    </lineage>
</organism>
<keyword evidence="3" id="KW-1185">Reference proteome</keyword>
<accession>A0A6I6JJD1</accession>
<feature type="compositionally biased region" description="Basic and acidic residues" evidence="1">
    <location>
        <begin position="130"/>
        <end position="141"/>
    </location>
</feature>
<protein>
    <submittedName>
        <fullName evidence="2">Uncharacterized protein</fullName>
    </submittedName>
</protein>
<dbReference type="EMBL" id="CP046400">
    <property type="protein sequence ID" value="QGY40422.1"/>
    <property type="molecule type" value="Genomic_DNA"/>
</dbReference>
<gene>
    <name evidence="2" type="ORF">GM415_09880</name>
</gene>
<name>A0A6I6JJD1_9BACT</name>
<dbReference type="KEGG" id="psel:GM415_09880"/>